<gene>
    <name evidence="1" type="ordered locus">Dshi_1944</name>
</gene>
<dbReference type="STRING" id="398580.Dshi_1944"/>
<keyword evidence="1" id="KW-0489">Methyltransferase</keyword>
<dbReference type="eggNOG" id="COG4122">
    <property type="taxonomic scope" value="Bacteria"/>
</dbReference>
<accession>A8LP03</accession>
<dbReference type="RefSeq" id="WP_012178614.1">
    <property type="nucleotide sequence ID" value="NC_009952.1"/>
</dbReference>
<keyword evidence="2" id="KW-1185">Reference proteome</keyword>
<evidence type="ECO:0000313" key="2">
    <source>
        <dbReference type="Proteomes" id="UP000006833"/>
    </source>
</evidence>
<dbReference type="PANTHER" id="PTHR37909">
    <property type="entry name" value="S-ADENOSYL-L-METHIONINE-DEPENDENT METHYLTRANSFERASES SUPERFAMILY PROTEIN"/>
    <property type="match status" value="1"/>
</dbReference>
<dbReference type="Proteomes" id="UP000006833">
    <property type="component" value="Chromosome"/>
</dbReference>
<organism evidence="1 2">
    <name type="scientific">Dinoroseobacter shibae (strain DSM 16493 / NCIMB 14021 / DFL 12)</name>
    <dbReference type="NCBI Taxonomy" id="398580"/>
    <lineage>
        <taxon>Bacteria</taxon>
        <taxon>Pseudomonadati</taxon>
        <taxon>Pseudomonadota</taxon>
        <taxon>Alphaproteobacteria</taxon>
        <taxon>Rhodobacterales</taxon>
        <taxon>Roseobacteraceae</taxon>
        <taxon>Dinoroseobacter</taxon>
    </lineage>
</organism>
<sequence>MKFKDYFYTQDIYAGFDMDQVAPDTQGWGSTAGIFAKLLDELKPAKIVEVGTWKGASAIHMAKLCAEAGIETDILCIDTFLGASGLWLRPGYAEEMLKTKNGMPTIFPTFLRNVIDAGLTDVITPLPLPSREAATVLVKRRIRADLIYIDGDHSYEGCLEDLRNYRPALAPEGLMLADDYTFDGVNRAITEFVDETGCEMLDTGNKVVLSFGRDITGLRDWQAEMAEKRAAMEARKAAAAAKD</sequence>
<dbReference type="EMBL" id="CP000830">
    <property type="protein sequence ID" value="ABV93685.1"/>
    <property type="molecule type" value="Genomic_DNA"/>
</dbReference>
<dbReference type="PANTHER" id="PTHR37909:SF1">
    <property type="entry name" value="S-ADENOSYL-L-METHIONINE-DEPENDENT METHYLTRANSFERASES SUPERFAMILY PROTEIN"/>
    <property type="match status" value="1"/>
</dbReference>
<dbReference type="OrthoDB" id="7236134at2"/>
<dbReference type="KEGG" id="dsh:Dshi_1944"/>
<dbReference type="HOGENOM" id="CLU_1214334_0_0_5"/>
<dbReference type="AlphaFoldDB" id="A8LP03"/>
<dbReference type="Pfam" id="PF13578">
    <property type="entry name" value="Methyltransf_24"/>
    <property type="match status" value="1"/>
</dbReference>
<reference evidence="2" key="1">
    <citation type="journal article" date="2010" name="ISME J.">
        <title>The complete genome sequence of the algal symbiont Dinoroseobacter shibae: a hitchhiker's guide to life in the sea.</title>
        <authorList>
            <person name="Wagner-Dobler I."/>
            <person name="Ballhausen B."/>
            <person name="Berger M."/>
            <person name="Brinkhoff T."/>
            <person name="Buchholz I."/>
            <person name="Bunk B."/>
            <person name="Cypionka H."/>
            <person name="Daniel R."/>
            <person name="Drepper T."/>
            <person name="Gerdts G."/>
            <person name="Hahnke S."/>
            <person name="Han C."/>
            <person name="Jahn D."/>
            <person name="Kalhoefer D."/>
            <person name="Kiss H."/>
            <person name="Klenk H.P."/>
            <person name="Kyrpides N."/>
            <person name="Liebl W."/>
            <person name="Liesegang H."/>
            <person name="Meincke L."/>
            <person name="Pati A."/>
            <person name="Petersen J."/>
            <person name="Piekarski T."/>
            <person name="Pommerenke C."/>
            <person name="Pradella S."/>
            <person name="Pukall R."/>
            <person name="Rabus R."/>
            <person name="Stackebrandt E."/>
            <person name="Thole S."/>
            <person name="Thompson L."/>
            <person name="Tielen P."/>
            <person name="Tomasch J."/>
            <person name="von Jan M."/>
            <person name="Wanphrut N."/>
            <person name="Wichels A."/>
            <person name="Zech H."/>
            <person name="Simon M."/>
        </authorList>
    </citation>
    <scope>NUCLEOTIDE SEQUENCE [LARGE SCALE GENOMIC DNA]</scope>
    <source>
        <strain evidence="2">DSM 16493 / NCIMB 14021 / DFL 12</strain>
    </source>
</reference>
<dbReference type="GO" id="GO:0008168">
    <property type="term" value="F:methyltransferase activity"/>
    <property type="evidence" value="ECO:0007669"/>
    <property type="project" value="UniProtKB-KW"/>
</dbReference>
<dbReference type="InterPro" id="IPR029063">
    <property type="entry name" value="SAM-dependent_MTases_sf"/>
</dbReference>
<dbReference type="Gene3D" id="3.40.50.150">
    <property type="entry name" value="Vaccinia Virus protein VP39"/>
    <property type="match status" value="1"/>
</dbReference>
<dbReference type="SUPFAM" id="SSF53335">
    <property type="entry name" value="S-adenosyl-L-methionine-dependent methyltransferases"/>
    <property type="match status" value="1"/>
</dbReference>
<evidence type="ECO:0000313" key="1">
    <source>
        <dbReference type="EMBL" id="ABV93685.1"/>
    </source>
</evidence>
<proteinExistence type="predicted"/>
<name>A8LP03_DINSH</name>
<protein>
    <submittedName>
        <fullName evidence="1">Putative methyltransferase</fullName>
    </submittedName>
</protein>
<keyword evidence="1" id="KW-0808">Transferase</keyword>
<dbReference type="GO" id="GO:0032259">
    <property type="term" value="P:methylation"/>
    <property type="evidence" value="ECO:0007669"/>
    <property type="project" value="UniProtKB-KW"/>
</dbReference>